<feature type="transmembrane region" description="Helical" evidence="1">
    <location>
        <begin position="74"/>
        <end position="103"/>
    </location>
</feature>
<evidence type="ECO:0000256" key="1">
    <source>
        <dbReference type="SAM" id="Phobius"/>
    </source>
</evidence>
<dbReference type="AlphaFoldDB" id="A0A897NGR5"/>
<proteinExistence type="predicted"/>
<keyword evidence="1" id="KW-1133">Transmembrane helix</keyword>
<evidence type="ECO:0000313" key="3">
    <source>
        <dbReference type="Proteomes" id="UP000663305"/>
    </source>
</evidence>
<dbReference type="GeneID" id="68860743"/>
<gene>
    <name evidence="2" type="ORF">HSBGL_1211</name>
</gene>
<evidence type="ECO:0000313" key="2">
    <source>
        <dbReference type="EMBL" id="QSG11634.1"/>
    </source>
</evidence>
<name>A0A897NGR5_9EURY</name>
<reference evidence="2" key="1">
    <citation type="submission" date="2020-11" db="EMBL/GenBank/DDBJ databases">
        <title>Carbohydrate-dependent, anaerobic sulfur respiration: A novel catabolism in halophilic archaea.</title>
        <authorList>
            <person name="Sorokin D.Y."/>
            <person name="Messina E."/>
            <person name="Smedile F."/>
            <person name="La Cono V."/>
            <person name="Hallsworth J.E."/>
            <person name="Yakimov M.M."/>
        </authorList>
    </citation>
    <scope>NUCLEOTIDE SEQUENCE</scope>
    <source>
        <strain evidence="2">HSR-Bgl</strain>
    </source>
</reference>
<dbReference type="Proteomes" id="UP000663305">
    <property type="component" value="Chromosome"/>
</dbReference>
<keyword evidence="1" id="KW-0472">Membrane</keyword>
<sequence>MDIGWLGRDRTGLPLDRLGCVAGTASVAVAFVGIATAIALSPSFAFGANALSDLGNPGHPAGTPATALAFNGRLIVGGVLGTAFALAIPEIAGALFVALWVLVHARQSPPIDRRTNAHRTRDR</sequence>
<dbReference type="EMBL" id="CP064789">
    <property type="protein sequence ID" value="QSG11634.1"/>
    <property type="molecule type" value="Genomic_DNA"/>
</dbReference>
<keyword evidence="1" id="KW-0812">Transmembrane</keyword>
<feature type="transmembrane region" description="Helical" evidence="1">
    <location>
        <begin position="18"/>
        <end position="40"/>
    </location>
</feature>
<protein>
    <submittedName>
        <fullName evidence="2">Uncharacterized protein</fullName>
    </submittedName>
</protein>
<organism evidence="2 3">
    <name type="scientific">Halapricum desulfuricans</name>
    <dbReference type="NCBI Taxonomy" id="2841257"/>
    <lineage>
        <taxon>Archaea</taxon>
        <taxon>Methanobacteriati</taxon>
        <taxon>Methanobacteriota</taxon>
        <taxon>Stenosarchaea group</taxon>
        <taxon>Halobacteria</taxon>
        <taxon>Halobacteriales</taxon>
        <taxon>Haloarculaceae</taxon>
        <taxon>Halapricum</taxon>
    </lineage>
</organism>
<accession>A0A897NGR5</accession>
<dbReference type="RefSeq" id="WP_229126210.1">
    <property type="nucleotide sequence ID" value="NZ_CP064789.1"/>
</dbReference>